<accession>A0A5B3FQN2</accession>
<feature type="domain" description="Peptidase C45 hydrolase" evidence="1">
    <location>
        <begin position="153"/>
        <end position="363"/>
    </location>
</feature>
<gene>
    <name evidence="2" type="ORF">F2Y13_15805</name>
</gene>
<dbReference type="Gene3D" id="3.60.60.10">
    <property type="entry name" value="Penicillin V Acylase, Chain A"/>
    <property type="match status" value="1"/>
</dbReference>
<dbReference type="InterPro" id="IPR005079">
    <property type="entry name" value="Peptidase_C45_hydrolase"/>
</dbReference>
<sequence length="390" mass="43202">MLRRQLILGISSGLLVSQGVRAKTVSDLVVPKERKLQLNAKPYYQLIEIKGTAFERGKRYGSSASGAIKRNIDFYSSAFEKSANIDWPKAQKLAMKFLPVIEKYCPSYVEEMKGIAEGAGRSFEDILTLNCRSEVLFAKADACSCIIIPEGRGKNGHVFMGQTWDWMASARQNSVVLKVHQEGEPSILMICEAGMVGGKGLNSEGISICLNATSVGKGKIGVPLHLMMRKVLDSSLATEAIKAVSMLPRAGSGAFNIATRSGFEMVIEFSPDQFDVIMSQGEPLIHTNHYLSPLIAPQDKAKSFIPSTFTRYNTMEKWLKKHGGRIGEKEIFKLLSNHDNYPESICYHEDPRISGERYCSVYAMVMDVTAGKLWVTDGYPCEGKVSEYRL</sequence>
<proteinExistence type="predicted"/>
<protein>
    <submittedName>
        <fullName evidence="2">Acyl-CoA--6-aminopenicillanic acid acyl-transferase</fullName>
    </submittedName>
</protein>
<dbReference type="PANTHER" id="PTHR34180">
    <property type="entry name" value="PEPTIDASE C45"/>
    <property type="match status" value="1"/>
</dbReference>
<dbReference type="Gene3D" id="1.10.10.2120">
    <property type="match status" value="1"/>
</dbReference>
<dbReference type="PANTHER" id="PTHR34180:SF1">
    <property type="entry name" value="BETA-ALANYL-DOPAMINE_CARCININE HYDROLASE"/>
    <property type="match status" value="1"/>
</dbReference>
<dbReference type="GO" id="GO:0016740">
    <property type="term" value="F:transferase activity"/>
    <property type="evidence" value="ECO:0007669"/>
    <property type="project" value="UniProtKB-KW"/>
</dbReference>
<dbReference type="InterPro" id="IPR047794">
    <property type="entry name" value="C45_proenzyme-like"/>
</dbReference>
<dbReference type="Pfam" id="PF03417">
    <property type="entry name" value="AAT"/>
    <property type="match status" value="1"/>
</dbReference>
<dbReference type="EMBL" id="VVXK01000050">
    <property type="protein sequence ID" value="KAA2363825.1"/>
    <property type="molecule type" value="Genomic_DNA"/>
</dbReference>
<evidence type="ECO:0000313" key="2">
    <source>
        <dbReference type="EMBL" id="KAA2363825.1"/>
    </source>
</evidence>
<comment type="caution">
    <text evidence="2">The sequence shown here is derived from an EMBL/GenBank/DDBJ whole genome shotgun (WGS) entry which is preliminary data.</text>
</comment>
<evidence type="ECO:0000313" key="3">
    <source>
        <dbReference type="Proteomes" id="UP000323567"/>
    </source>
</evidence>
<reference evidence="2 3" key="1">
    <citation type="journal article" date="2019" name="Nat. Med.">
        <title>A library of human gut bacterial isolates paired with longitudinal multiomics data enables mechanistic microbiome research.</title>
        <authorList>
            <person name="Poyet M."/>
            <person name="Groussin M."/>
            <person name="Gibbons S.M."/>
            <person name="Avila-Pacheco J."/>
            <person name="Jiang X."/>
            <person name="Kearney S.M."/>
            <person name="Perrotta A.R."/>
            <person name="Berdy B."/>
            <person name="Zhao S."/>
            <person name="Lieberman T.D."/>
            <person name="Swanson P.K."/>
            <person name="Smith M."/>
            <person name="Roesemann S."/>
            <person name="Alexander J.E."/>
            <person name="Rich S.A."/>
            <person name="Livny J."/>
            <person name="Vlamakis H."/>
            <person name="Clish C."/>
            <person name="Bullock K."/>
            <person name="Deik A."/>
            <person name="Scott J."/>
            <person name="Pierce K.A."/>
            <person name="Xavier R.J."/>
            <person name="Alm E.J."/>
        </authorList>
    </citation>
    <scope>NUCLEOTIDE SEQUENCE [LARGE SCALE GENOMIC DNA]</scope>
    <source>
        <strain evidence="2 3">BIOML-A2</strain>
    </source>
</reference>
<name>A0A5B3FQN2_9BACT</name>
<evidence type="ECO:0000259" key="1">
    <source>
        <dbReference type="Pfam" id="PF03417"/>
    </source>
</evidence>
<dbReference type="AlphaFoldDB" id="A0A5B3FQN2"/>
<keyword evidence="2" id="KW-0808">Transferase</keyword>
<dbReference type="InterPro" id="IPR047801">
    <property type="entry name" value="Peptidase_C45"/>
</dbReference>
<dbReference type="Proteomes" id="UP000323567">
    <property type="component" value="Unassembled WGS sequence"/>
</dbReference>
<organism evidence="2 3">
    <name type="scientific">Alistipes shahii</name>
    <dbReference type="NCBI Taxonomy" id="328814"/>
    <lineage>
        <taxon>Bacteria</taxon>
        <taxon>Pseudomonadati</taxon>
        <taxon>Bacteroidota</taxon>
        <taxon>Bacteroidia</taxon>
        <taxon>Bacteroidales</taxon>
        <taxon>Rikenellaceae</taxon>
        <taxon>Alistipes</taxon>
    </lineage>
</organism>
<dbReference type="NCBIfam" id="NF040521">
    <property type="entry name" value="C45_proenzyme"/>
    <property type="match status" value="1"/>
</dbReference>